<organism evidence="3 4">
    <name type="scientific">Vicia faba</name>
    <name type="common">Broad bean</name>
    <name type="synonym">Faba vulgaris</name>
    <dbReference type="NCBI Taxonomy" id="3906"/>
    <lineage>
        <taxon>Eukaryota</taxon>
        <taxon>Viridiplantae</taxon>
        <taxon>Streptophyta</taxon>
        <taxon>Embryophyta</taxon>
        <taxon>Tracheophyta</taxon>
        <taxon>Spermatophyta</taxon>
        <taxon>Magnoliopsida</taxon>
        <taxon>eudicotyledons</taxon>
        <taxon>Gunneridae</taxon>
        <taxon>Pentapetalae</taxon>
        <taxon>rosids</taxon>
        <taxon>fabids</taxon>
        <taxon>Fabales</taxon>
        <taxon>Fabaceae</taxon>
        <taxon>Papilionoideae</taxon>
        <taxon>50 kb inversion clade</taxon>
        <taxon>NPAAA clade</taxon>
        <taxon>Hologalegina</taxon>
        <taxon>IRL clade</taxon>
        <taxon>Fabeae</taxon>
        <taxon>Vicia</taxon>
    </lineage>
</organism>
<evidence type="ECO:0000259" key="2">
    <source>
        <dbReference type="Pfam" id="PF00587"/>
    </source>
</evidence>
<evidence type="ECO:0000313" key="3">
    <source>
        <dbReference type="EMBL" id="CAI8601208.1"/>
    </source>
</evidence>
<evidence type="ECO:0000256" key="1">
    <source>
        <dbReference type="ARBA" id="ARBA00022917"/>
    </source>
</evidence>
<dbReference type="GO" id="GO:0004829">
    <property type="term" value="F:threonine-tRNA ligase activity"/>
    <property type="evidence" value="ECO:0007669"/>
    <property type="project" value="TreeGrafter"/>
</dbReference>
<reference evidence="3 4" key="1">
    <citation type="submission" date="2023-01" db="EMBL/GenBank/DDBJ databases">
        <authorList>
            <person name="Kreplak J."/>
        </authorList>
    </citation>
    <scope>NUCLEOTIDE SEQUENCE [LARGE SCALE GENOMIC DNA]</scope>
</reference>
<dbReference type="Proteomes" id="UP001157006">
    <property type="component" value="Chromosome 2"/>
</dbReference>
<protein>
    <recommendedName>
        <fullName evidence="2">Aminoacyl-tRNA synthetase class II (G/ P/ S/T) domain-containing protein</fullName>
    </recommendedName>
</protein>
<name>A0AAV0ZUM7_VICFA</name>
<dbReference type="InterPro" id="IPR045864">
    <property type="entry name" value="aa-tRNA-synth_II/BPL/LPL"/>
</dbReference>
<feature type="domain" description="Aminoacyl-tRNA synthetase class II (G/ P/ S/T)" evidence="2">
    <location>
        <begin position="9"/>
        <end position="112"/>
    </location>
</feature>
<dbReference type="GO" id="GO:0006435">
    <property type="term" value="P:threonyl-tRNA aminoacylation"/>
    <property type="evidence" value="ECO:0007669"/>
    <property type="project" value="TreeGrafter"/>
</dbReference>
<dbReference type="InterPro" id="IPR002314">
    <property type="entry name" value="aa-tRNA-synt_IIb"/>
</dbReference>
<dbReference type="EMBL" id="OX451737">
    <property type="protein sequence ID" value="CAI8601208.1"/>
    <property type="molecule type" value="Genomic_DNA"/>
</dbReference>
<sequence>MMIFFIYLKDDAHIFCRESQVKDEVRKALDFIDYVYQIFGFTYELKLSTRPENKLGDDETWDRAESALKEALDEFGKPWQLNEGDGAFYGPKIDISVSDALSRKFQCATLQVYTLWLDLHSHGSVVNYFY</sequence>
<dbReference type="GO" id="GO:0005524">
    <property type="term" value="F:ATP binding"/>
    <property type="evidence" value="ECO:0007669"/>
    <property type="project" value="InterPro"/>
</dbReference>
<dbReference type="GO" id="GO:0005739">
    <property type="term" value="C:mitochondrion"/>
    <property type="evidence" value="ECO:0007669"/>
    <property type="project" value="TreeGrafter"/>
</dbReference>
<dbReference type="PANTHER" id="PTHR11451:SF46">
    <property type="entry name" value="THREONINE--TRNA LIGASE"/>
    <property type="match status" value="1"/>
</dbReference>
<dbReference type="SUPFAM" id="SSF55681">
    <property type="entry name" value="Class II aaRS and biotin synthetases"/>
    <property type="match status" value="1"/>
</dbReference>
<keyword evidence="1" id="KW-0648">Protein biosynthesis</keyword>
<dbReference type="Pfam" id="PF00587">
    <property type="entry name" value="tRNA-synt_2b"/>
    <property type="match status" value="1"/>
</dbReference>
<gene>
    <name evidence="3" type="ORF">VFH_II261280</name>
</gene>
<evidence type="ECO:0000313" key="4">
    <source>
        <dbReference type="Proteomes" id="UP001157006"/>
    </source>
</evidence>
<dbReference type="GO" id="GO:0009507">
    <property type="term" value="C:chloroplast"/>
    <property type="evidence" value="ECO:0007669"/>
    <property type="project" value="TreeGrafter"/>
</dbReference>
<dbReference type="AlphaFoldDB" id="A0AAV0ZUM7"/>
<dbReference type="PANTHER" id="PTHR11451">
    <property type="entry name" value="THREONINE-TRNA LIGASE"/>
    <property type="match status" value="1"/>
</dbReference>
<keyword evidence="4" id="KW-1185">Reference proteome</keyword>
<proteinExistence type="predicted"/>
<dbReference type="Gene3D" id="3.30.930.10">
    <property type="entry name" value="Bira Bifunctional Protein, Domain 2"/>
    <property type="match status" value="1"/>
</dbReference>
<accession>A0AAV0ZUM7</accession>